<dbReference type="EMBL" id="JAABOO010000001">
    <property type="protein sequence ID" value="NER12491.1"/>
    <property type="molecule type" value="Genomic_DNA"/>
</dbReference>
<dbReference type="PROSITE" id="PS51257">
    <property type="entry name" value="PROKAR_LIPOPROTEIN"/>
    <property type="match status" value="1"/>
</dbReference>
<accession>A0A6P0UGR8</accession>
<keyword evidence="1" id="KW-0449">Lipoprotein</keyword>
<evidence type="ECO:0000313" key="2">
    <source>
        <dbReference type="Proteomes" id="UP000468581"/>
    </source>
</evidence>
<dbReference type="NCBIfam" id="TIGR03514">
    <property type="entry name" value="GldB_lipo"/>
    <property type="match status" value="1"/>
</dbReference>
<comment type="caution">
    <text evidence="1">The sequence shown here is derived from an EMBL/GenBank/DDBJ whole genome shotgun (WGS) entry which is preliminary data.</text>
</comment>
<dbReference type="Pfam" id="PF25594">
    <property type="entry name" value="GldB_lipo"/>
    <property type="match status" value="1"/>
</dbReference>
<dbReference type="InterPro" id="IPR019853">
    <property type="entry name" value="GldB-like"/>
</dbReference>
<sequence length="319" mass="37536">MRKYIGFILLAVLVSACEKQNKVEKEIAEIPLEVEVDRFDLAFASSSENDLGGLKAKYPYLFPQQYADSVWLAQMKDTLQLEINHEIAREFPDLGEQEVELRSLFQHLRYYFPEFNTPKVITLTSDVDYRNKVIYTDSLMLVSLDTYLGKDHKFYEGIQNYLRKNFEREMIVSDAVSAFAKSVISFPRSRTFLSWMILYGKELYLKDVLIPFKTDAQKIGYTQEEYDWAVGNESEIWRYFVERNLIFSTDSKLQDRFINPAPFSKFYLELDTESPGQLGQYIGWQIVRAYMENNDVSLQELLRTPEEEIYNNSKFKPKK</sequence>
<organism evidence="1 2">
    <name type="scientific">Leptobacterium flavescens</name>
    <dbReference type="NCBI Taxonomy" id="472055"/>
    <lineage>
        <taxon>Bacteria</taxon>
        <taxon>Pseudomonadati</taxon>
        <taxon>Bacteroidota</taxon>
        <taxon>Flavobacteriia</taxon>
        <taxon>Flavobacteriales</taxon>
        <taxon>Flavobacteriaceae</taxon>
        <taxon>Leptobacterium</taxon>
    </lineage>
</organism>
<keyword evidence="2" id="KW-1185">Reference proteome</keyword>
<dbReference type="RefSeq" id="WP_163605510.1">
    <property type="nucleotide sequence ID" value="NZ_JAABOO010000001.1"/>
</dbReference>
<evidence type="ECO:0000313" key="1">
    <source>
        <dbReference type="EMBL" id="NER12491.1"/>
    </source>
</evidence>
<protein>
    <submittedName>
        <fullName evidence="1">Gliding motility lipoprotein GldB</fullName>
    </submittedName>
</protein>
<gene>
    <name evidence="1" type="primary">gldB</name>
    <name evidence="1" type="ORF">GWK08_03495</name>
</gene>
<reference evidence="1 2" key="1">
    <citation type="submission" date="2020-01" db="EMBL/GenBank/DDBJ databases">
        <title>Leptobacterium flavescens.</title>
        <authorList>
            <person name="Wang G."/>
        </authorList>
    </citation>
    <scope>NUCLEOTIDE SEQUENCE [LARGE SCALE GENOMIC DNA]</scope>
    <source>
        <strain evidence="1 2">KCTC 22160</strain>
    </source>
</reference>
<dbReference type="AlphaFoldDB" id="A0A6P0UGR8"/>
<name>A0A6P0UGR8_9FLAO</name>
<proteinExistence type="predicted"/>
<dbReference type="Proteomes" id="UP000468581">
    <property type="component" value="Unassembled WGS sequence"/>
</dbReference>